<sequence length="941" mass="111551">MSLSRTVSSDRSMSIDDDIKSKKNDIKDNKRIYQNSNRNRKTSRSRSNSIRDRRIRTRNVSMSSSISSRSNTESYERYKNYKNFKRKYSSTKSSSIFSSRSRSRSRSDSNRYRRVRSNSVRDRRSRSRSIRRYRRSYSRNKSNYRRSFDRKFINRRDTRDIYRDTRDYDHDNFRDSREVRDMRDPLRGRDIRETPRDTRDARDFRDFRDMKDIRDIRRIRDIPKLQENNHKINGRRKDKIDRKYNTPFLLPVQTPSEDDSTQELHVYVWLDSTLRDLVNLIKDISPPTRKQNNTWTFSTPIGNGMEWRARYCELDLKKAKHFSCNRYGHNRSYFLSTLYLTSIKLFQHPLSTDDILFWYNVIKDFKSLDDIPQKVPIKPITRTTNYNISSIKKLLPDIKSKLKLLEESNISIFNGVIDSIVNKEYVIGVIFPIPELSKQSISNEFNNLLSILKYYQLEIDKGKLKIETPKVQSIEKTITLQDLFDQVFNYNINNAINGIINLNDGSGSGNENELDEDIIKLIKINKKKYNKVYKILNNFILNTDNTIDSIIGNHGTSINGVNTFDNPLVTGDGVTDGVGVEESDDPDTVTEELIKIINKNNEIIKEMSNNFKGFPYYTSNKETFINTFNHLFNDANSDQTDINTFTNRRVRLIDDDINTLAHYYKHNSLYHFFTSFKVFRYGVMSTDSITLEEEEYIIDKSIDLNKICNERLNSLLRQTEHLQDNELMKVLCTCFEQESKSSSDLSSLIRICTINPQNTGEILYKSNRLYQITGIYTGKYIDVIYKYGKIIPKSSLKFYTNHNHEIILKGSEKMDVNIEMIERIFNKNYNQSENVELIMDNLKYIDEKLKRLIKENENMHKAIYMYINSSERDLNSKNYLEELVNLETLNIIIETLMQTKLKLINQVYNYYNSQVNFIENIIPKKYFQTFKEIFYHKYEQF</sequence>
<proteinExistence type="predicted"/>
<reference evidence="2 3" key="1">
    <citation type="journal article" date="2005" name="Science">
        <title>Genome of the host-cell transforming parasite Theileria annulata compared with T. parva.</title>
        <authorList>
            <person name="Pain A."/>
            <person name="Renauld H."/>
            <person name="Berriman M."/>
            <person name="Murphy L."/>
            <person name="Yeats C.A."/>
            <person name="Weir W."/>
            <person name="Kerhornou A."/>
            <person name="Aslett M."/>
            <person name="Bishop R."/>
            <person name="Bouchier C."/>
            <person name="Cochet M."/>
            <person name="Coulson R.M.R."/>
            <person name="Cronin A."/>
            <person name="de Villiers E.P."/>
            <person name="Fraser A."/>
            <person name="Fosker N."/>
            <person name="Gardner M."/>
            <person name="Goble A."/>
            <person name="Griffiths-Jones S."/>
            <person name="Harris D.E."/>
            <person name="Katzer F."/>
            <person name="Larke N."/>
            <person name="Lord A."/>
            <person name="Maser P."/>
            <person name="McKellar S."/>
            <person name="Mooney P."/>
            <person name="Morton F."/>
            <person name="Nene V."/>
            <person name="O'Neil S."/>
            <person name="Price C."/>
            <person name="Quail M.A."/>
            <person name="Rabbinowitsch E."/>
            <person name="Rawlings N.D."/>
            <person name="Rutter S."/>
            <person name="Saunders D."/>
            <person name="Seeger K."/>
            <person name="Shah T."/>
            <person name="Squares R."/>
            <person name="Squares S."/>
            <person name="Tivey A."/>
            <person name="Walker A.R."/>
            <person name="Woodward J."/>
            <person name="Dobbelaere D.A.E."/>
            <person name="Langsley G."/>
            <person name="Rajandream M.A."/>
            <person name="McKeever D."/>
            <person name="Shiels B."/>
            <person name="Tait A."/>
            <person name="Barrell B.G."/>
            <person name="Hall N."/>
        </authorList>
    </citation>
    <scope>NUCLEOTIDE SEQUENCE [LARGE SCALE GENOMIC DNA]</scope>
    <source>
        <strain evidence="3">Ankara</strain>
    </source>
</reference>
<feature type="region of interest" description="Disordered" evidence="1">
    <location>
        <begin position="1"/>
        <end position="73"/>
    </location>
</feature>
<dbReference type="EMBL" id="CR940352">
    <property type="protein sequence ID" value="CAI76023.1"/>
    <property type="molecule type" value="Genomic_DNA"/>
</dbReference>
<evidence type="ECO:0000313" key="2">
    <source>
        <dbReference type="EMBL" id="CAI76023.1"/>
    </source>
</evidence>
<dbReference type="eggNOG" id="ENOG502T2PR">
    <property type="taxonomic scope" value="Eukaryota"/>
</dbReference>
<feature type="compositionally biased region" description="Low complexity" evidence="1">
    <location>
        <begin position="58"/>
        <end position="73"/>
    </location>
</feature>
<name>Q4UAX8_THEAN</name>
<dbReference type="InParanoid" id="Q4UAX8"/>
<dbReference type="InterPro" id="IPR042534">
    <property type="entry name" value="SAP18_sf"/>
</dbReference>
<organism evidence="2 3">
    <name type="scientific">Theileria annulata</name>
    <dbReference type="NCBI Taxonomy" id="5874"/>
    <lineage>
        <taxon>Eukaryota</taxon>
        <taxon>Sar</taxon>
        <taxon>Alveolata</taxon>
        <taxon>Apicomplexa</taxon>
        <taxon>Aconoidasida</taxon>
        <taxon>Piroplasmida</taxon>
        <taxon>Theileriidae</taxon>
        <taxon>Theileria</taxon>
    </lineage>
</organism>
<dbReference type="AlphaFoldDB" id="Q4UAX8"/>
<dbReference type="RefSeq" id="XP_955499.1">
    <property type="nucleotide sequence ID" value="XM_950406.1"/>
</dbReference>
<dbReference type="OrthoDB" id="361012at2759"/>
<dbReference type="Proteomes" id="UP000001950">
    <property type="component" value="Chromosome 3"/>
</dbReference>
<dbReference type="KEGG" id="tan:TA18375"/>
<evidence type="ECO:0000256" key="1">
    <source>
        <dbReference type="SAM" id="MobiDB-lite"/>
    </source>
</evidence>
<dbReference type="VEuPathDB" id="PiroplasmaDB:TA18375"/>
<dbReference type="STRING" id="5874.Q4UAX8"/>
<feature type="region of interest" description="Disordered" evidence="1">
    <location>
        <begin position="87"/>
        <end position="142"/>
    </location>
</feature>
<protein>
    <submittedName>
        <fullName evidence="2">Uncharacterized protein</fullName>
    </submittedName>
</protein>
<accession>Q4UAX8</accession>
<keyword evidence="3" id="KW-1185">Reference proteome</keyword>
<gene>
    <name evidence="2" type="ORF">TA18375</name>
</gene>
<feature type="compositionally biased region" description="Basic residues" evidence="1">
    <location>
        <begin position="123"/>
        <end position="142"/>
    </location>
</feature>
<feature type="compositionally biased region" description="Basic and acidic residues" evidence="1">
    <location>
        <begin position="13"/>
        <end position="31"/>
    </location>
</feature>
<feature type="compositionally biased region" description="Low complexity" evidence="1">
    <location>
        <begin position="90"/>
        <end position="100"/>
    </location>
</feature>
<dbReference type="GeneID" id="3865154"/>
<evidence type="ECO:0000313" key="3">
    <source>
        <dbReference type="Proteomes" id="UP000001950"/>
    </source>
</evidence>
<dbReference type="Gene3D" id="3.10.20.550">
    <property type="entry name" value="ASAP complex, SAP18 subunit"/>
    <property type="match status" value="1"/>
</dbReference>